<dbReference type="InterPro" id="IPR037284">
    <property type="entry name" value="SUF_FeS_clus_asmbl_SufBD_sf"/>
</dbReference>
<dbReference type="Pfam" id="PF19295">
    <property type="entry name" value="SufBD_N"/>
    <property type="match status" value="1"/>
</dbReference>
<protein>
    <submittedName>
        <fullName evidence="4">Fe-S cluster assembly protein SufD</fullName>
    </submittedName>
</protein>
<dbReference type="NCBIfam" id="TIGR01981">
    <property type="entry name" value="sufD"/>
    <property type="match status" value="1"/>
</dbReference>
<evidence type="ECO:0000259" key="3">
    <source>
        <dbReference type="Pfam" id="PF19295"/>
    </source>
</evidence>
<organism evidence="4 5">
    <name type="scientific">Hansschlegelia zhihuaiae</name>
    <dbReference type="NCBI Taxonomy" id="405005"/>
    <lineage>
        <taxon>Bacteria</taxon>
        <taxon>Pseudomonadati</taxon>
        <taxon>Pseudomonadota</taxon>
        <taxon>Alphaproteobacteria</taxon>
        <taxon>Hyphomicrobiales</taxon>
        <taxon>Methylopilaceae</taxon>
        <taxon>Hansschlegelia</taxon>
    </lineage>
</organism>
<dbReference type="InterPro" id="IPR000825">
    <property type="entry name" value="SUF_FeS_clus_asmbl_SufBD_core"/>
</dbReference>
<dbReference type="PANTHER" id="PTHR43575">
    <property type="entry name" value="PROTEIN ABCI7, CHLOROPLASTIC"/>
    <property type="match status" value="1"/>
</dbReference>
<feature type="domain" description="SUF system FeS cluster assembly SufBD N-terminal" evidence="3">
    <location>
        <begin position="22"/>
        <end position="181"/>
    </location>
</feature>
<dbReference type="EMBL" id="RYFI01000006">
    <property type="protein sequence ID" value="RXF73926.1"/>
    <property type="molecule type" value="Genomic_DNA"/>
</dbReference>
<sequence>MRTEDGMNAEVRPIRTAAESALAELFASAREDAPGGEAARRVRDDAFAAVASRGLPNKRVEDWKYTDLRALMREARPLADAPTAEEMAAARAMLPLAGFDAQRIVFVNGRLAADLSDVAGPEDGVSIAPLAVALASDAASALALKGVPNDNAAVALNTAFVADGLVVAVTDGAKPGRPIHVANVQTGDAHASYGRVLVSVGKEASVTLVESHVGDASPHQTNTLVGLDLADGAEATLVKLQDEGLGSLHLATLGARLGAKARLRTVALAVGGVAARQQIFLDFCGDKATADVTGVTLAGGRRHLDTTLVVDHTTLNCASRELFKSALDGEARSVFQGKIVVRPGAQKTDGKMMAQALLLSETAEANAKPELEIFADDVVCGHGATVGALDEDLLFYLKARGIPQAEAESLLVQAFVGEVLEGIENESLREALTARADRWLAERS</sequence>
<reference evidence="4 5" key="1">
    <citation type="submission" date="2018-12" db="EMBL/GenBank/DDBJ databases">
        <title>bacterium Hansschlegelia zhihuaiae S113.</title>
        <authorList>
            <person name="He J."/>
        </authorList>
    </citation>
    <scope>NUCLEOTIDE SEQUENCE [LARGE SCALE GENOMIC DNA]</scope>
    <source>
        <strain evidence="4 5">S 113</strain>
    </source>
</reference>
<evidence type="ECO:0000313" key="5">
    <source>
        <dbReference type="Proteomes" id="UP000289708"/>
    </source>
</evidence>
<evidence type="ECO:0000259" key="2">
    <source>
        <dbReference type="Pfam" id="PF01458"/>
    </source>
</evidence>
<dbReference type="Pfam" id="PF01458">
    <property type="entry name" value="SUFBD_core"/>
    <property type="match status" value="1"/>
</dbReference>
<accession>A0A4Q0MLI7</accession>
<dbReference type="AlphaFoldDB" id="A0A4Q0MLI7"/>
<dbReference type="SUPFAM" id="SSF101960">
    <property type="entry name" value="Stabilizer of iron transporter SufD"/>
    <property type="match status" value="1"/>
</dbReference>
<feature type="domain" description="SUF system FeS cluster assembly SufBD core" evidence="2">
    <location>
        <begin position="185"/>
        <end position="415"/>
    </location>
</feature>
<gene>
    <name evidence="4" type="primary">sufD</name>
    <name evidence="4" type="ORF">EK403_08125</name>
</gene>
<dbReference type="GO" id="GO:0016226">
    <property type="term" value="P:iron-sulfur cluster assembly"/>
    <property type="evidence" value="ECO:0007669"/>
    <property type="project" value="InterPro"/>
</dbReference>
<comment type="similarity">
    <text evidence="1">Belongs to the iron-sulfur cluster assembly SufBD family.</text>
</comment>
<dbReference type="InterPro" id="IPR011542">
    <property type="entry name" value="SUF_FeS_clus_asmbl_SufD"/>
</dbReference>
<dbReference type="InterPro" id="IPR055346">
    <property type="entry name" value="Fe-S_cluster_assembly_SufBD"/>
</dbReference>
<evidence type="ECO:0000313" key="4">
    <source>
        <dbReference type="EMBL" id="RXF73926.1"/>
    </source>
</evidence>
<name>A0A4Q0MLI7_9HYPH</name>
<dbReference type="OrthoDB" id="9768262at2"/>
<comment type="caution">
    <text evidence="4">The sequence shown here is derived from an EMBL/GenBank/DDBJ whole genome shotgun (WGS) entry which is preliminary data.</text>
</comment>
<dbReference type="Proteomes" id="UP000289708">
    <property type="component" value="Unassembled WGS sequence"/>
</dbReference>
<dbReference type="InterPro" id="IPR045595">
    <property type="entry name" value="SufBD_N"/>
</dbReference>
<keyword evidence="5" id="KW-1185">Reference proteome</keyword>
<dbReference type="PANTHER" id="PTHR43575:SF1">
    <property type="entry name" value="PROTEIN ABCI7, CHLOROPLASTIC"/>
    <property type="match status" value="1"/>
</dbReference>
<evidence type="ECO:0000256" key="1">
    <source>
        <dbReference type="ARBA" id="ARBA00043967"/>
    </source>
</evidence>
<proteinExistence type="inferred from homology"/>